<reference evidence="1 2" key="1">
    <citation type="submission" date="2020-08" db="EMBL/GenBank/DDBJ databases">
        <title>Genomic Encyclopedia of Type Strains, Phase IV (KMG-V): Genome sequencing to study the core and pangenomes of soil and plant-associated prokaryotes.</title>
        <authorList>
            <person name="Whitman W."/>
        </authorList>
    </citation>
    <scope>NUCLEOTIDE SEQUENCE [LARGE SCALE GENOMIC DNA]</scope>
    <source>
        <strain evidence="1 2">SRMrh-85</strain>
    </source>
</reference>
<protein>
    <submittedName>
        <fullName evidence="1">Asp-tRNA(Asn)/Glu-tRNA(Gln) amidotransferase A subunit family amidase</fullName>
    </submittedName>
</protein>
<accession>A0ABR6FVN7</accession>
<proteinExistence type="predicted"/>
<dbReference type="SUPFAM" id="SSF75304">
    <property type="entry name" value="Amidase signature (AS) enzymes"/>
    <property type="match status" value="1"/>
</dbReference>
<dbReference type="RefSeq" id="WP_110386277.1">
    <property type="nucleotide sequence ID" value="NZ_JACHVZ010000019.1"/>
</dbReference>
<evidence type="ECO:0000313" key="2">
    <source>
        <dbReference type="Proteomes" id="UP000533533"/>
    </source>
</evidence>
<dbReference type="InterPro" id="IPR036928">
    <property type="entry name" value="AS_sf"/>
</dbReference>
<dbReference type="Gene3D" id="3.90.1300.10">
    <property type="entry name" value="Amidase signature (AS) domain"/>
    <property type="match status" value="1"/>
</dbReference>
<name>A0ABR6FVN7_9BURK</name>
<evidence type="ECO:0000313" key="1">
    <source>
        <dbReference type="EMBL" id="MBB2931503.1"/>
    </source>
</evidence>
<keyword evidence="2" id="KW-1185">Reference proteome</keyword>
<gene>
    <name evidence="1" type="ORF">FHX59_005974</name>
</gene>
<dbReference type="Proteomes" id="UP000533533">
    <property type="component" value="Unassembled WGS sequence"/>
</dbReference>
<dbReference type="EMBL" id="JACHVZ010000019">
    <property type="protein sequence ID" value="MBB2931503.1"/>
    <property type="molecule type" value="Genomic_DNA"/>
</dbReference>
<organism evidence="1 2">
    <name type="scientific">Paraburkholderia silvatlantica</name>
    <dbReference type="NCBI Taxonomy" id="321895"/>
    <lineage>
        <taxon>Bacteria</taxon>
        <taxon>Pseudomonadati</taxon>
        <taxon>Pseudomonadota</taxon>
        <taxon>Betaproteobacteria</taxon>
        <taxon>Burkholderiales</taxon>
        <taxon>Burkholderiaceae</taxon>
        <taxon>Paraburkholderia</taxon>
    </lineage>
</organism>
<comment type="caution">
    <text evidence="1">The sequence shown here is derived from an EMBL/GenBank/DDBJ whole genome shotgun (WGS) entry which is preliminary data.</text>
</comment>
<sequence>MRTQRFSDFFYCAGLPELPGLPATSFPLSLDREELPLGARVLGPWLEDHTPVAFARLLEEASGGFRAPPGYGSGA</sequence>